<dbReference type="NCBIfam" id="NF042935">
    <property type="entry name" value="SCO6880_fam"/>
    <property type="match status" value="1"/>
</dbReference>
<gene>
    <name evidence="1" type="ORF">GCM10025781_15320</name>
</gene>
<evidence type="ECO:0000313" key="2">
    <source>
        <dbReference type="Proteomes" id="UP001501446"/>
    </source>
</evidence>
<dbReference type="InterPro" id="IPR049978">
    <property type="entry name" value="SCO6880-like"/>
</dbReference>
<accession>A0ABP8X1E5</accession>
<organism evidence="1 2">
    <name type="scientific">Kocuria gwangalliensis</name>
    <dbReference type="NCBI Taxonomy" id="501592"/>
    <lineage>
        <taxon>Bacteria</taxon>
        <taxon>Bacillati</taxon>
        <taxon>Actinomycetota</taxon>
        <taxon>Actinomycetes</taxon>
        <taxon>Micrococcales</taxon>
        <taxon>Micrococcaceae</taxon>
        <taxon>Kocuria</taxon>
    </lineage>
</organism>
<dbReference type="Proteomes" id="UP001501446">
    <property type="component" value="Unassembled WGS sequence"/>
</dbReference>
<evidence type="ECO:0000313" key="1">
    <source>
        <dbReference type="EMBL" id="GAA4698113.1"/>
    </source>
</evidence>
<name>A0ABP8X1E5_9MICC</name>
<reference evidence="2" key="1">
    <citation type="journal article" date="2019" name="Int. J. Syst. Evol. Microbiol.">
        <title>The Global Catalogue of Microorganisms (GCM) 10K type strain sequencing project: providing services to taxonomists for standard genome sequencing and annotation.</title>
        <authorList>
            <consortium name="The Broad Institute Genomics Platform"/>
            <consortium name="The Broad Institute Genome Sequencing Center for Infectious Disease"/>
            <person name="Wu L."/>
            <person name="Ma J."/>
        </authorList>
    </citation>
    <scope>NUCLEOTIDE SEQUENCE [LARGE SCALE GENOMIC DNA]</scope>
    <source>
        <strain evidence="2">JCM 18958</strain>
    </source>
</reference>
<keyword evidence="2" id="KW-1185">Reference proteome</keyword>
<comment type="caution">
    <text evidence="1">The sequence shown here is derived from an EMBL/GenBank/DDBJ whole genome shotgun (WGS) entry which is preliminary data.</text>
</comment>
<proteinExistence type="predicted"/>
<protein>
    <submittedName>
        <fullName evidence="1">Uncharacterized protein</fullName>
    </submittedName>
</protein>
<sequence length="70" mass="7438">MNFGMIVTATVRTQAELDEAEAIVENLGVSARIRLEEAYGAQDSTFAAGLPLGLVIPEHLALPTTVRNAL</sequence>
<dbReference type="EMBL" id="BAABLN010000018">
    <property type="protein sequence ID" value="GAA4698113.1"/>
    <property type="molecule type" value="Genomic_DNA"/>
</dbReference>